<reference evidence="1 2" key="1">
    <citation type="submission" date="2015-02" db="EMBL/GenBank/DDBJ databases">
        <title>Draft genome sequences of ten Microbacterium spp. with emphasis on heavy metal contaminated environments.</title>
        <authorList>
            <person name="Corretto E."/>
        </authorList>
    </citation>
    <scope>NUCLEOTIDE SEQUENCE [LARGE SCALE GENOMIC DNA]</scope>
    <source>
        <strain evidence="1 2">DSM 12966</strain>
    </source>
</reference>
<dbReference type="RefSeq" id="WP_045255150.1">
    <property type="nucleotide sequence ID" value="NZ_CP031425.1"/>
</dbReference>
<comment type="caution">
    <text evidence="1">The sequence shown here is derived from an EMBL/GenBank/DDBJ whole genome shotgun (WGS) entry which is preliminary data.</text>
</comment>
<accession>A0A0F0KBG7</accession>
<dbReference type="EMBL" id="JYIU01000046">
    <property type="protein sequence ID" value="KJL17729.1"/>
    <property type="molecule type" value="Genomic_DNA"/>
</dbReference>
<dbReference type="KEGG" id="mfol:DXT68_08075"/>
<keyword evidence="2" id="KW-1185">Reference proteome</keyword>
<dbReference type="Gene3D" id="3.30.565.10">
    <property type="entry name" value="Histidine kinase-like ATPase, C-terminal domain"/>
    <property type="match status" value="1"/>
</dbReference>
<proteinExistence type="predicted"/>
<dbReference type="GeneID" id="94444345"/>
<dbReference type="Pfam" id="PF13589">
    <property type="entry name" value="HATPase_c_3"/>
    <property type="match status" value="1"/>
</dbReference>
<evidence type="ECO:0000313" key="2">
    <source>
        <dbReference type="Proteomes" id="UP000033572"/>
    </source>
</evidence>
<sequence length="655" mass="74348">MPRITLTAGNDLVQRLAGETDPVRAVIELIWNSLDADANEVSVTLNRNVADGIVGVAVRDDGLGMSPERVEQDFKWVGNSWKLGARVTEREKRPLHGRLGQGRLRAFALGTRITWETVGEDATGAFKKTRVSSTIDHRNDFSGPDPVDAQGPTYTEFRAEGRDSLGRLEGDSARPRIAAALALHLLTFPKIEVRYDGVRIDPAASIERETTHELKWSYDGAERRAALKVVEWRDVKGRALYLCDEKGVPVDESPIRRFADFNFAAYVLWEDMTEHANEVLLVDMEQETSLLGSLMQVVDSTLEDHFEARRAEQRRELVGRWKETKTYPYEGDPASEEEAVERATFDVVATAVRRHIPKTRGQEKLTLGLLKDTLQRNPDGVKTLLNQYVGLTEGESEELDRLLERTPLSRLIRATTDVTDRLDFLSALREIVFNPEAKGLVKERDHLHKILERESWVFGEQFNMMSSEIGLTRALEQHLSMLGREGEPITKVTKTDGSQGRLDLMFSLAAPEHETKRHLVVELKAPSVVASYKEASQIKGYARAIVEDPQFAGTHTVWDFVLVVNDYNNDVRRDINQRGRESGLLDESELDPNSPLRYRVWVRRWSEILESADQRLLYYKRGLQHDASLIDVKRYLHEHHADVLPEGLFSEDEPN</sequence>
<dbReference type="InterPro" id="IPR036890">
    <property type="entry name" value="HATPase_C_sf"/>
</dbReference>
<dbReference type="Proteomes" id="UP000033572">
    <property type="component" value="Unassembled WGS sequence"/>
</dbReference>
<organism evidence="1 2">
    <name type="scientific">Microbacterium foliorum</name>
    <dbReference type="NCBI Taxonomy" id="104336"/>
    <lineage>
        <taxon>Bacteria</taxon>
        <taxon>Bacillati</taxon>
        <taxon>Actinomycetota</taxon>
        <taxon>Actinomycetes</taxon>
        <taxon>Micrococcales</taxon>
        <taxon>Microbacteriaceae</taxon>
        <taxon>Microbacterium</taxon>
    </lineage>
</organism>
<evidence type="ECO:0000313" key="1">
    <source>
        <dbReference type="EMBL" id="KJL17729.1"/>
    </source>
</evidence>
<gene>
    <name evidence="1" type="primary">mutL_3</name>
    <name evidence="1" type="ORF">RN50_02828</name>
</gene>
<name>A0A0F0KBG7_9MICO</name>
<dbReference type="PATRIC" id="fig|104336.4.peg.2869"/>
<dbReference type="SUPFAM" id="SSF55874">
    <property type="entry name" value="ATPase domain of HSP90 chaperone/DNA topoisomerase II/histidine kinase"/>
    <property type="match status" value="1"/>
</dbReference>
<dbReference type="AlphaFoldDB" id="A0A0F0KBG7"/>
<protein>
    <submittedName>
        <fullName evidence="1">DNA mismatch repair protein MutL</fullName>
    </submittedName>
</protein>